<feature type="domain" description="CzcB-like C-terminal circularly permuted SH3-like" evidence="5">
    <location>
        <begin position="329"/>
        <end position="388"/>
    </location>
</feature>
<dbReference type="Proteomes" id="UP000469385">
    <property type="component" value="Unassembled WGS sequence"/>
</dbReference>
<feature type="domain" description="CusB-like beta-barrel" evidence="4">
    <location>
        <begin position="248"/>
        <end position="323"/>
    </location>
</feature>
<keyword evidence="3" id="KW-0732">Signal</keyword>
<comment type="similarity">
    <text evidence="1">Belongs to the membrane fusion protein (MFP) (TC 8.A.1) family.</text>
</comment>
<dbReference type="EMBL" id="WSEL01000003">
    <property type="protein sequence ID" value="MVQ29910.1"/>
    <property type="molecule type" value="Genomic_DNA"/>
</dbReference>
<sequence>MHFPTRFPSAFRPTVLLALATLLLAGCGRPASDASAAATTAPAAQAPAGKASDPLVVDIPPAMAPNFKVETAASREIAVVQEVVGRIDANEKRVARIGAAMTGRITEVLAEVGDTVRAGQTLARIASPELTAAQLAFLRATSAAQLAERAVDRARQLIQADVIGSAEVQRREAELAIARAESRAAADQLRLMGVPADAIAHLGERGALAEAAGVTATLAGVVTERTVSKGQVSQPGDPLFTVADLSTAWVVGALPERTARAVALGQQVEVAVPALGERKLAGKVVFISDTVSPDTRTVTIRTEVDNRDRALKPQMLATLRIAGPATRQLTVPAGAVVRENDRDHVFLRTEGQRYRLTPVELGPAVDGQRPVLQGLQAGAAVVVEGAFHMNNERKRAELE</sequence>
<dbReference type="Gene3D" id="2.40.30.170">
    <property type="match status" value="1"/>
</dbReference>
<reference evidence="6 7" key="1">
    <citation type="submission" date="2019-12" db="EMBL/GenBank/DDBJ databases">
        <authorList>
            <person name="Huq M.A."/>
        </authorList>
    </citation>
    <scope>NUCLEOTIDE SEQUENCE [LARGE SCALE GENOMIC DNA]</scope>
    <source>
        <strain evidence="6 7">MAH-25</strain>
    </source>
</reference>
<protein>
    <submittedName>
        <fullName evidence="6">Efflux RND transporter periplasmic adaptor subunit</fullName>
    </submittedName>
</protein>
<dbReference type="PROSITE" id="PS51257">
    <property type="entry name" value="PROKAR_LIPOPROTEIN"/>
    <property type="match status" value="1"/>
</dbReference>
<organism evidence="6 7">
    <name type="scientific">Ramlibacter pinisoli</name>
    <dbReference type="NCBI Taxonomy" id="2682844"/>
    <lineage>
        <taxon>Bacteria</taxon>
        <taxon>Pseudomonadati</taxon>
        <taxon>Pseudomonadota</taxon>
        <taxon>Betaproteobacteria</taxon>
        <taxon>Burkholderiales</taxon>
        <taxon>Comamonadaceae</taxon>
        <taxon>Ramlibacter</taxon>
    </lineage>
</organism>
<dbReference type="PANTHER" id="PTHR30097">
    <property type="entry name" value="CATION EFFLUX SYSTEM PROTEIN CUSB"/>
    <property type="match status" value="1"/>
</dbReference>
<name>A0A6N8IUT8_9BURK</name>
<dbReference type="AlphaFoldDB" id="A0A6N8IUT8"/>
<proteinExistence type="inferred from homology"/>
<feature type="signal peptide" evidence="3">
    <location>
        <begin position="1"/>
        <end position="25"/>
    </location>
</feature>
<dbReference type="FunFam" id="2.40.30.170:FF:000010">
    <property type="entry name" value="Efflux RND transporter periplasmic adaptor subunit"/>
    <property type="match status" value="1"/>
</dbReference>
<evidence type="ECO:0000259" key="5">
    <source>
        <dbReference type="Pfam" id="PF25975"/>
    </source>
</evidence>
<dbReference type="InterPro" id="IPR058792">
    <property type="entry name" value="Beta-barrel_RND_2"/>
</dbReference>
<dbReference type="SUPFAM" id="SSF111369">
    <property type="entry name" value="HlyD-like secretion proteins"/>
    <property type="match status" value="1"/>
</dbReference>
<feature type="chain" id="PRO_5027124347" evidence="3">
    <location>
        <begin position="26"/>
        <end position="399"/>
    </location>
</feature>
<dbReference type="InterPro" id="IPR006143">
    <property type="entry name" value="RND_pump_MFP"/>
</dbReference>
<evidence type="ECO:0000256" key="1">
    <source>
        <dbReference type="ARBA" id="ARBA00009477"/>
    </source>
</evidence>
<dbReference type="Gene3D" id="2.40.50.100">
    <property type="match status" value="1"/>
</dbReference>
<evidence type="ECO:0000256" key="2">
    <source>
        <dbReference type="ARBA" id="ARBA00022448"/>
    </source>
</evidence>
<dbReference type="InterPro" id="IPR058649">
    <property type="entry name" value="CzcB_C"/>
</dbReference>
<comment type="caution">
    <text evidence="6">The sequence shown here is derived from an EMBL/GenBank/DDBJ whole genome shotgun (WGS) entry which is preliminary data.</text>
</comment>
<accession>A0A6N8IUT8</accession>
<dbReference type="GO" id="GO:0022857">
    <property type="term" value="F:transmembrane transporter activity"/>
    <property type="evidence" value="ECO:0007669"/>
    <property type="project" value="InterPro"/>
</dbReference>
<keyword evidence="2" id="KW-0813">Transport</keyword>
<gene>
    <name evidence="6" type="ORF">GON04_10645</name>
</gene>
<evidence type="ECO:0000256" key="3">
    <source>
        <dbReference type="SAM" id="SignalP"/>
    </source>
</evidence>
<evidence type="ECO:0000313" key="6">
    <source>
        <dbReference type="EMBL" id="MVQ29910.1"/>
    </source>
</evidence>
<evidence type="ECO:0000259" key="4">
    <source>
        <dbReference type="Pfam" id="PF25954"/>
    </source>
</evidence>
<dbReference type="Pfam" id="PF25954">
    <property type="entry name" value="Beta-barrel_RND_2"/>
    <property type="match status" value="1"/>
</dbReference>
<keyword evidence="7" id="KW-1185">Reference proteome</keyword>
<dbReference type="Pfam" id="PF25975">
    <property type="entry name" value="CzcB_C"/>
    <property type="match status" value="1"/>
</dbReference>
<dbReference type="GO" id="GO:0016020">
    <property type="term" value="C:membrane"/>
    <property type="evidence" value="ECO:0007669"/>
    <property type="project" value="InterPro"/>
</dbReference>
<dbReference type="InterPro" id="IPR051909">
    <property type="entry name" value="MFP_Cation_Efflux"/>
</dbReference>
<evidence type="ECO:0000313" key="7">
    <source>
        <dbReference type="Proteomes" id="UP000469385"/>
    </source>
</evidence>
<dbReference type="RefSeq" id="WP_157398466.1">
    <property type="nucleotide sequence ID" value="NZ_WSEL01000003.1"/>
</dbReference>
<dbReference type="Gene3D" id="2.40.420.20">
    <property type="match status" value="1"/>
</dbReference>
<dbReference type="NCBIfam" id="TIGR01730">
    <property type="entry name" value="RND_mfp"/>
    <property type="match status" value="1"/>
</dbReference>